<evidence type="ECO:0000256" key="4">
    <source>
        <dbReference type="ARBA" id="ARBA00022729"/>
    </source>
</evidence>
<evidence type="ECO:0000256" key="3">
    <source>
        <dbReference type="ARBA" id="ARBA00022448"/>
    </source>
</evidence>
<dbReference type="InterPro" id="IPR030678">
    <property type="entry name" value="Peptide/Ni-bd"/>
</dbReference>
<dbReference type="SUPFAM" id="SSF53850">
    <property type="entry name" value="Periplasmic binding protein-like II"/>
    <property type="match status" value="1"/>
</dbReference>
<comment type="similarity">
    <text evidence="2">Belongs to the bacterial solute-binding protein 5 family.</text>
</comment>
<evidence type="ECO:0000313" key="9">
    <source>
        <dbReference type="Proteomes" id="UP000240419"/>
    </source>
</evidence>
<dbReference type="InterPro" id="IPR000914">
    <property type="entry name" value="SBP_5_dom"/>
</dbReference>
<dbReference type="EMBL" id="PXZM01000018">
    <property type="protein sequence ID" value="PSJ95456.1"/>
    <property type="molecule type" value="Genomic_DNA"/>
</dbReference>
<name>A0A2P7V8B8_9BACL</name>
<reference evidence="8 9" key="1">
    <citation type="submission" date="2018-03" db="EMBL/GenBank/DDBJ databases">
        <title>Brevisbacillus phylogenomics.</title>
        <authorList>
            <person name="Dunlap C."/>
        </authorList>
    </citation>
    <scope>NUCLEOTIDE SEQUENCE [LARGE SCALE GENOMIC DNA]</scope>
    <source>
        <strain evidence="8 9">NRRL NRS-1210</strain>
    </source>
</reference>
<evidence type="ECO:0000256" key="2">
    <source>
        <dbReference type="ARBA" id="ARBA00005695"/>
    </source>
</evidence>
<dbReference type="OrthoDB" id="9801912at2"/>
<dbReference type="GO" id="GO:0043190">
    <property type="term" value="C:ATP-binding cassette (ABC) transporter complex"/>
    <property type="evidence" value="ECO:0007669"/>
    <property type="project" value="InterPro"/>
</dbReference>
<proteinExistence type="inferred from homology"/>
<feature type="signal peptide" evidence="6">
    <location>
        <begin position="1"/>
        <end position="20"/>
    </location>
</feature>
<dbReference type="Gene3D" id="3.10.105.10">
    <property type="entry name" value="Dipeptide-binding Protein, Domain 3"/>
    <property type="match status" value="1"/>
</dbReference>
<evidence type="ECO:0000256" key="5">
    <source>
        <dbReference type="ARBA" id="ARBA00022856"/>
    </source>
</evidence>
<dbReference type="RefSeq" id="WP_106839022.1">
    <property type="nucleotide sequence ID" value="NZ_JBCNIW010000029.1"/>
</dbReference>
<keyword evidence="5" id="KW-0653">Protein transport</keyword>
<dbReference type="PANTHER" id="PTHR30290">
    <property type="entry name" value="PERIPLASMIC BINDING COMPONENT OF ABC TRANSPORTER"/>
    <property type="match status" value="1"/>
</dbReference>
<dbReference type="FunFam" id="3.90.76.10:FF:000001">
    <property type="entry name" value="Oligopeptide ABC transporter substrate-binding protein"/>
    <property type="match status" value="1"/>
</dbReference>
<dbReference type="FunFam" id="3.10.105.10:FF:000001">
    <property type="entry name" value="Oligopeptide ABC transporter, oligopeptide-binding protein"/>
    <property type="match status" value="1"/>
</dbReference>
<dbReference type="AlphaFoldDB" id="A0A2P7V8B8"/>
<evidence type="ECO:0000256" key="6">
    <source>
        <dbReference type="SAM" id="SignalP"/>
    </source>
</evidence>
<dbReference type="PROSITE" id="PS51257">
    <property type="entry name" value="PROKAR_LIPOPROTEIN"/>
    <property type="match status" value="1"/>
</dbReference>
<evidence type="ECO:0000256" key="1">
    <source>
        <dbReference type="ARBA" id="ARBA00004196"/>
    </source>
</evidence>
<keyword evidence="3" id="KW-0813">Transport</keyword>
<dbReference type="Proteomes" id="UP000240419">
    <property type="component" value="Unassembled WGS sequence"/>
</dbReference>
<dbReference type="CDD" id="cd08504">
    <property type="entry name" value="PBP2_OppA"/>
    <property type="match status" value="1"/>
</dbReference>
<feature type="domain" description="Solute-binding protein family 5" evidence="7">
    <location>
        <begin position="86"/>
        <end position="462"/>
    </location>
</feature>
<feature type="chain" id="PRO_5039610399" evidence="6">
    <location>
        <begin position="21"/>
        <end position="543"/>
    </location>
</feature>
<keyword evidence="5" id="KW-0571">Peptide transport</keyword>
<keyword evidence="4 6" id="KW-0732">Signal</keyword>
<keyword evidence="9" id="KW-1185">Reference proteome</keyword>
<dbReference type="Gene3D" id="3.90.76.10">
    <property type="entry name" value="Dipeptide-binding Protein, Domain 1"/>
    <property type="match status" value="1"/>
</dbReference>
<dbReference type="Gene3D" id="3.40.190.10">
    <property type="entry name" value="Periplasmic binding protein-like II"/>
    <property type="match status" value="1"/>
</dbReference>
<accession>A0A2P7V8B8</accession>
<sequence>MKKGLLTFATLLALAVPALSACGSDKPAASSNQQTSAAVKQVITANLRGEPYTLDPAFASDTTSYWVIDHLYEGLYRYSQNGDISEGAAEKVQVSPDGKTYTFTLRPEMKWSNGDPLTAHDYEYSWKRVLNPQTAAYEPSALYYIQGAEAYNTGKGSADDVQIKAKDDRTLIVGLKDPITYFPKIMMSRAYLPVNKKVANADKNWAAEAKGIVTNGAYTVESWDHNSQLTIAKSQNYWEKDKVTMDTVHFKMVNEATTYYQMFKTGALDLIDSLPIDVIEQEKEKEEYKSFPDYSIYTYTFNVEEKPFTNAKVRQAFSYAIDRDILTKNVTKGGQLPAYGYTPFGVKTPSGKDFREEVAPYYQFDPAKAKQLLAEGLKEEGWTELPPITLKYSTAENHKKIAEALQEMFKQNLGVQVKLENQEWKTYIDTFKQKNFQIARMGWGGDYLDPLAMLELYTGKSSRNFTNWANPTFDELIEKAKVEQNEEARMKLLHDAETILMQDMPVIPIFFNNENYLNSKKIEGIRFSVTGTPDLRWAKRVTE</sequence>
<dbReference type="PIRSF" id="PIRSF002741">
    <property type="entry name" value="MppA"/>
    <property type="match status" value="1"/>
</dbReference>
<dbReference type="Pfam" id="PF00496">
    <property type="entry name" value="SBP_bac_5"/>
    <property type="match status" value="1"/>
</dbReference>
<dbReference type="InterPro" id="IPR039424">
    <property type="entry name" value="SBP_5"/>
</dbReference>
<dbReference type="GO" id="GO:0015833">
    <property type="term" value="P:peptide transport"/>
    <property type="evidence" value="ECO:0007669"/>
    <property type="project" value="UniProtKB-KW"/>
</dbReference>
<protein>
    <submittedName>
        <fullName evidence="8">ABC transporter substrate-binding protein</fullName>
    </submittedName>
</protein>
<gene>
    <name evidence="8" type="ORF">C7R93_12005</name>
</gene>
<comment type="caution">
    <text evidence="8">The sequence shown here is derived from an EMBL/GenBank/DDBJ whole genome shotgun (WGS) entry which is preliminary data.</text>
</comment>
<evidence type="ECO:0000259" key="7">
    <source>
        <dbReference type="Pfam" id="PF00496"/>
    </source>
</evidence>
<dbReference type="GO" id="GO:0030288">
    <property type="term" value="C:outer membrane-bounded periplasmic space"/>
    <property type="evidence" value="ECO:0007669"/>
    <property type="project" value="UniProtKB-ARBA"/>
</dbReference>
<evidence type="ECO:0000313" key="8">
    <source>
        <dbReference type="EMBL" id="PSJ95456.1"/>
    </source>
</evidence>
<dbReference type="PANTHER" id="PTHR30290:SF79">
    <property type="entry name" value="DIPEPTIDE-BINDING PROTEIN DPPE"/>
    <property type="match status" value="1"/>
</dbReference>
<dbReference type="GO" id="GO:1904680">
    <property type="term" value="F:peptide transmembrane transporter activity"/>
    <property type="evidence" value="ECO:0007669"/>
    <property type="project" value="TreeGrafter"/>
</dbReference>
<comment type="subcellular location">
    <subcellularLocation>
        <location evidence="1">Cell envelope</location>
    </subcellularLocation>
</comment>
<organism evidence="8 9">
    <name type="scientific">Brevibacillus fortis</name>
    <dbReference type="NCBI Taxonomy" id="2126352"/>
    <lineage>
        <taxon>Bacteria</taxon>
        <taxon>Bacillati</taxon>
        <taxon>Bacillota</taxon>
        <taxon>Bacilli</taxon>
        <taxon>Bacillales</taxon>
        <taxon>Paenibacillaceae</taxon>
        <taxon>Brevibacillus</taxon>
    </lineage>
</organism>